<keyword evidence="3" id="KW-1185">Reference proteome</keyword>
<dbReference type="Proteomes" id="UP001199106">
    <property type="component" value="Unassembled WGS sequence"/>
</dbReference>
<evidence type="ECO:0000313" key="2">
    <source>
        <dbReference type="EMBL" id="KAG9195034.1"/>
    </source>
</evidence>
<evidence type="ECO:0000256" key="1">
    <source>
        <dbReference type="SAM" id="SignalP"/>
    </source>
</evidence>
<evidence type="ECO:0000313" key="3">
    <source>
        <dbReference type="Proteomes" id="UP001199106"/>
    </source>
</evidence>
<gene>
    <name evidence="2" type="ORF">G6011_00154</name>
</gene>
<reference evidence="2" key="1">
    <citation type="submission" date="2021-07" db="EMBL/GenBank/DDBJ databases">
        <title>Genome Resource of American Ginseng Black Spot Pathogen Alternaria panax.</title>
        <authorList>
            <person name="Qiu C."/>
            <person name="Wang W."/>
            <person name="Liu Z."/>
        </authorList>
    </citation>
    <scope>NUCLEOTIDE SEQUENCE</scope>
    <source>
        <strain evidence="2">BNCC115425</strain>
    </source>
</reference>
<accession>A0AAD4IIN6</accession>
<organism evidence="2 3">
    <name type="scientific">Alternaria panax</name>
    <dbReference type="NCBI Taxonomy" id="48097"/>
    <lineage>
        <taxon>Eukaryota</taxon>
        <taxon>Fungi</taxon>
        <taxon>Dikarya</taxon>
        <taxon>Ascomycota</taxon>
        <taxon>Pezizomycotina</taxon>
        <taxon>Dothideomycetes</taxon>
        <taxon>Pleosporomycetidae</taxon>
        <taxon>Pleosporales</taxon>
        <taxon>Pleosporineae</taxon>
        <taxon>Pleosporaceae</taxon>
        <taxon>Alternaria</taxon>
        <taxon>Alternaria sect. Panax</taxon>
    </lineage>
</organism>
<protein>
    <submittedName>
        <fullName evidence="2">Uncharacterized protein</fullName>
    </submittedName>
</protein>
<comment type="caution">
    <text evidence="2">The sequence shown here is derived from an EMBL/GenBank/DDBJ whole genome shotgun (WGS) entry which is preliminary data.</text>
</comment>
<name>A0AAD4IIN6_9PLEO</name>
<feature type="chain" id="PRO_5041897081" evidence="1">
    <location>
        <begin position="19"/>
        <end position="262"/>
    </location>
</feature>
<keyword evidence="1" id="KW-0732">Signal</keyword>
<dbReference type="AlphaFoldDB" id="A0AAD4IIN6"/>
<feature type="signal peptide" evidence="1">
    <location>
        <begin position="1"/>
        <end position="18"/>
    </location>
</feature>
<sequence length="262" mass="28316">MKLTFATLSAVLASITTASPLALSPRQQCSTTWSYPYAGRASPSNYKAFDLGSCTAQLAFSKDQYVGVQWAFEATYADGSRHELKPFRDFNTFGVSDTFYPYLGNNFLTRYPGSSAFTAVHEFSSVCKNGQAPVSWRFYTTSGTANGCYTTGQIRAVGGVSRPAKVTGVSLRRSNDAGEFTVSWSAVTRAVAYSVIVEYPTGTDDVGNPYKNVRGARVQGTSTSVATTTTRQDVQRKAIVHAVDAQGVWSFTSDVKPVVASW</sequence>
<proteinExistence type="predicted"/>
<dbReference type="EMBL" id="JAANER010000001">
    <property type="protein sequence ID" value="KAG9195034.1"/>
    <property type="molecule type" value="Genomic_DNA"/>
</dbReference>